<comment type="caution">
    <text evidence="2">The sequence shown here is derived from an EMBL/GenBank/DDBJ whole genome shotgun (WGS) entry which is preliminary data.</text>
</comment>
<dbReference type="PANTHER" id="PTHR12948">
    <property type="entry name" value="NEDD8 ULTIMATE BUSTER-1 BS4 PROTEIN"/>
    <property type="match status" value="1"/>
</dbReference>
<dbReference type="EMBL" id="NKXS01001142">
    <property type="protein sequence ID" value="PIN20323.1"/>
    <property type="molecule type" value="Genomic_DNA"/>
</dbReference>
<organism evidence="2 3">
    <name type="scientific">Handroanthus impetiginosus</name>
    <dbReference type="NCBI Taxonomy" id="429701"/>
    <lineage>
        <taxon>Eukaryota</taxon>
        <taxon>Viridiplantae</taxon>
        <taxon>Streptophyta</taxon>
        <taxon>Embryophyta</taxon>
        <taxon>Tracheophyta</taxon>
        <taxon>Spermatophyta</taxon>
        <taxon>Magnoliopsida</taxon>
        <taxon>eudicotyledons</taxon>
        <taxon>Gunneridae</taxon>
        <taxon>Pentapetalae</taxon>
        <taxon>asterids</taxon>
        <taxon>lamiids</taxon>
        <taxon>Lamiales</taxon>
        <taxon>Bignoniaceae</taxon>
        <taxon>Crescentiina</taxon>
        <taxon>Tabebuia alliance</taxon>
        <taxon>Handroanthus</taxon>
    </lineage>
</organism>
<dbReference type="Proteomes" id="UP000231279">
    <property type="component" value="Unassembled WGS sequence"/>
</dbReference>
<dbReference type="OrthoDB" id="1830157at2759"/>
<dbReference type="InterPro" id="IPR009060">
    <property type="entry name" value="UBA-like_sf"/>
</dbReference>
<evidence type="ECO:0000313" key="2">
    <source>
        <dbReference type="EMBL" id="PIN20323.1"/>
    </source>
</evidence>
<dbReference type="SUPFAM" id="SSF46934">
    <property type="entry name" value="UBA-like"/>
    <property type="match status" value="1"/>
</dbReference>
<dbReference type="STRING" id="429701.A0A2G9HS98"/>
<dbReference type="AlphaFoldDB" id="A0A2G9HS98"/>
<feature type="region of interest" description="Disordered" evidence="1">
    <location>
        <begin position="30"/>
        <end position="75"/>
    </location>
</feature>
<evidence type="ECO:0008006" key="4">
    <source>
        <dbReference type="Google" id="ProtNLM"/>
    </source>
</evidence>
<reference evidence="3" key="1">
    <citation type="journal article" date="2018" name="Gigascience">
        <title>Genome assembly of the Pink Ipe (Handroanthus impetiginosus, Bignoniaceae), a highly valued, ecologically keystone Neotropical timber forest tree.</title>
        <authorList>
            <person name="Silva-Junior O.B."/>
            <person name="Grattapaglia D."/>
            <person name="Novaes E."/>
            <person name="Collevatti R.G."/>
        </authorList>
    </citation>
    <scope>NUCLEOTIDE SEQUENCE [LARGE SCALE GENOMIC DNA]</scope>
    <source>
        <strain evidence="3">cv. UFG-1</strain>
    </source>
</reference>
<proteinExistence type="predicted"/>
<sequence>MGFERASVEAALHLFGSEEAALNHLLGQPNENTANAAEGTNLSEIHGTDSSLGAAEVEGRSDAEGPLSQSEAKIRDVEMEDEITEELQNADAYSDYDIEVTKEGEAIAEYLALLSSAQNA</sequence>
<keyword evidence="3" id="KW-1185">Reference proteome</keyword>
<dbReference type="InterPro" id="IPR039749">
    <property type="entry name" value="NUB1"/>
</dbReference>
<protein>
    <recommendedName>
        <fullName evidence="4">UBA domain-containing protein</fullName>
    </recommendedName>
</protein>
<accession>A0A2G9HS98</accession>
<feature type="compositionally biased region" description="Low complexity" evidence="1">
    <location>
        <begin position="30"/>
        <end position="41"/>
    </location>
</feature>
<gene>
    <name evidence="2" type="ORF">CDL12_07003</name>
</gene>
<name>A0A2G9HS98_9LAMI</name>
<dbReference type="PANTHER" id="PTHR12948:SF3">
    <property type="entry name" value="NEDD8 ULTIMATE BUSTER 1"/>
    <property type="match status" value="1"/>
</dbReference>
<dbReference type="GO" id="GO:2000058">
    <property type="term" value="P:regulation of ubiquitin-dependent protein catabolic process"/>
    <property type="evidence" value="ECO:0007669"/>
    <property type="project" value="TreeGrafter"/>
</dbReference>
<evidence type="ECO:0000313" key="3">
    <source>
        <dbReference type="Proteomes" id="UP000231279"/>
    </source>
</evidence>
<evidence type="ECO:0000256" key="1">
    <source>
        <dbReference type="SAM" id="MobiDB-lite"/>
    </source>
</evidence>